<reference evidence="1 2" key="1">
    <citation type="journal article" date="2018" name="Front. Microbiol.">
        <title>Jumbo Bacteriophages Are Represented Within an Increasing Diversity of Environmental Viruses Infecting the Emerging Phytopathogen, Dickeya solani.</title>
        <authorList>
            <person name="Day A.W."/>
            <person name="Ahn J."/>
            <person name="Salmond G.P.C."/>
        </authorList>
    </citation>
    <scope>NUCLEOTIDE SEQUENCE [LARGE SCALE GENOMIC DNA]</scope>
</reference>
<dbReference type="EMBL" id="MH460460">
    <property type="protein sequence ID" value="AXG66469.1"/>
    <property type="molecule type" value="Genomic_DNA"/>
</dbReference>
<gene>
    <name evidence="1" type="ORF">JA13_066</name>
</gene>
<protein>
    <submittedName>
        <fullName evidence="1">Uncharacterized protein</fullName>
    </submittedName>
</protein>
<accession>A0A384ZW54</accession>
<proteinExistence type="predicted"/>
<sequence length="235" mass="26165">MSLASKIGSDEMEVEHKNNVTRLAKEMANGRMMMPRSKIDYKDLIKVELDSSKNIITEHLLTARASIPLGNGLMYVSSHNCSAKMLEGFCTYGEGVAHVIEEAVDSAEVLINNAIGEAREILRSTLYVPPLFLLATDKKSVKSLYSWLTENTQIDEGIIAGIISITEMNPDATSYLRISNGKVESMDSTEFALSLSTHFNFTAILNFVSSYDTKNIPCMDEVIKYHKHVSIAKRY</sequence>
<organism evidence="1 2">
    <name type="scientific">Dickeya phage vB_DsoM_JA13</name>
    <dbReference type="NCBI Taxonomy" id="2283030"/>
    <lineage>
        <taxon>Viruses</taxon>
        <taxon>Duplodnaviria</taxon>
        <taxon>Heunggongvirae</taxon>
        <taxon>Uroviricota</taxon>
        <taxon>Caudoviricetes</taxon>
        <taxon>Salmondvirus</taxon>
        <taxon>Salmondvirus JA11</taxon>
    </lineage>
</organism>
<dbReference type="Proteomes" id="UP000263742">
    <property type="component" value="Segment"/>
</dbReference>
<evidence type="ECO:0000313" key="2">
    <source>
        <dbReference type="Proteomes" id="UP000263742"/>
    </source>
</evidence>
<name>A0A384ZW54_9CAUD</name>
<evidence type="ECO:0000313" key="1">
    <source>
        <dbReference type="EMBL" id="AXG66469.1"/>
    </source>
</evidence>